<keyword evidence="3" id="KW-1185">Reference proteome</keyword>
<accession>E3M0V6</accession>
<feature type="compositionally biased region" description="Low complexity" evidence="1">
    <location>
        <begin position="185"/>
        <end position="207"/>
    </location>
</feature>
<dbReference type="EMBL" id="DS268421">
    <property type="protein sequence ID" value="EFO88914.1"/>
    <property type="molecule type" value="Genomic_DNA"/>
</dbReference>
<dbReference type="KEGG" id="crq:GCK72_006762"/>
<dbReference type="HOGENOM" id="CLU_293061_0_0_1"/>
<dbReference type="PANTHER" id="PTHR24330:SF19">
    <property type="entry name" value="MEDIATOR OF RNA POLYMERASE II TRANSCRIPTION SUBUNIT 29"/>
    <property type="match status" value="1"/>
</dbReference>
<feature type="compositionally biased region" description="Polar residues" evidence="1">
    <location>
        <begin position="142"/>
        <end position="151"/>
    </location>
</feature>
<feature type="compositionally biased region" description="Polar residues" evidence="1">
    <location>
        <begin position="658"/>
        <end position="672"/>
    </location>
</feature>
<gene>
    <name evidence="2" type="ORF">CRE_06428</name>
</gene>
<feature type="region of interest" description="Disordered" evidence="1">
    <location>
        <begin position="764"/>
        <end position="805"/>
    </location>
</feature>
<feature type="region of interest" description="Disordered" evidence="1">
    <location>
        <begin position="372"/>
        <end position="437"/>
    </location>
</feature>
<feature type="compositionally biased region" description="Polar residues" evidence="1">
    <location>
        <begin position="794"/>
        <end position="805"/>
    </location>
</feature>
<evidence type="ECO:0000313" key="3">
    <source>
        <dbReference type="Proteomes" id="UP000008281"/>
    </source>
</evidence>
<feature type="compositionally biased region" description="Basic and acidic residues" evidence="1">
    <location>
        <begin position="616"/>
        <end position="640"/>
    </location>
</feature>
<feature type="region of interest" description="Disordered" evidence="1">
    <location>
        <begin position="135"/>
        <end position="207"/>
    </location>
</feature>
<organism evidence="3">
    <name type="scientific">Caenorhabditis remanei</name>
    <name type="common">Caenorhabditis vulgaris</name>
    <dbReference type="NCBI Taxonomy" id="31234"/>
    <lineage>
        <taxon>Eukaryota</taxon>
        <taxon>Metazoa</taxon>
        <taxon>Ecdysozoa</taxon>
        <taxon>Nematoda</taxon>
        <taxon>Chromadorea</taxon>
        <taxon>Rhabditida</taxon>
        <taxon>Rhabditina</taxon>
        <taxon>Rhabditomorpha</taxon>
        <taxon>Rhabditoidea</taxon>
        <taxon>Rhabditidae</taxon>
        <taxon>Peloderinae</taxon>
        <taxon>Caenorhabditis</taxon>
    </lineage>
</organism>
<name>E3M0V6_CAERE</name>
<feature type="region of interest" description="Disordered" evidence="1">
    <location>
        <begin position="242"/>
        <end position="269"/>
    </location>
</feature>
<sequence>MASGPPQPATPGLHVNPAPVSHLGFTELRNLFATEINRAHHNPVAQCMLIEQFRSEQEHLWRMEMQKQFSNPFFNNFPMFQPQPSPQLSPTGVSPIGQTSPQLPLPMNGLPFSPQFSPDLMQMMLQSQLPFFPQQQLPQLPNGQSLEANQNKIPQIRRERRPRKQEPKHKEHQQLPAQPPPQQPQPVQQQQKAQVPQQVQQQQQTPAEMPQLTPLIFQQLQQQLQKQQKQLQQQQQQQQLQQQQEMLKSPDQLQISPTGRGPRLPNISKMEPEMGQLIEKLYNQTMEMKELMEERDKKLSNQPASEYPRPQISYVVYKEMLRNFSAKTFLMNHTGIENVTDNQKKLEAELLQIKVELYGAGHPLVLQASQLQPEISQPSTSTSTSAQSSSQSSPNQNPPVLEPQLPIRKSVKKPREERRHSKSSSRQSSPKQLLKKTSPSVIIPVGSEILKQEVYKTIQEGLKNIPSTSQQVDLDTEQPSQGQELYDLLDELLLKTNDPLRNTVLRTQSLTPEMAAQILDRLSARFGNDSVSTLVQPANETHVQQPPVSLADIRLVLPDKSEMKLTQLYSWLLICASQVPKTSGVDKTIQPSTSPKTNEHQQRQSGGSIAKVLENLSKKQREEERRQRIETNQTRDKDRQSREVWESCFDFVNVSRPKSVTTQNEPSTSTAWISVEDTDNQTSHKPMSLVGSKKRKSDHRIEESPTEEAVNLKSVIRSPIENVETCEIPKKKTRVESSENVAQPISLSTSSCIPFQAHVDNQMDTTPTEQASPVGIEKDDDGTHMKENQRDRSNSSLNAKQQPIDSVQIENDVTDGSCLEVENEIEVPMELSEAPQNNNVVERTQPVPVFIEKIPVEQMTEIHFANLGDFVVTSGNESTNNNDKMEVGENVAVESATIQSSSNLQVTAEKVVPPVTVIDQTSQPARGDSFETVDLSDDDDDCVLLEVVTPVKNQPSTSSQTSRAGNVGSENWDIAAERAAISSRLIATLLNESVDEKIIIEGLNMMIEEMDRIGDDADKAQHLFSNLVAKIRNEEGKE</sequence>
<dbReference type="CTD" id="9804024"/>
<dbReference type="RefSeq" id="XP_003110125.2">
    <property type="nucleotide sequence ID" value="XM_003110077.2"/>
</dbReference>
<protein>
    <submittedName>
        <fullName evidence="2">Uncharacterized protein</fullName>
    </submittedName>
</protein>
<feature type="compositionally biased region" description="Low complexity" evidence="1">
    <location>
        <begin position="376"/>
        <end position="395"/>
    </location>
</feature>
<reference evidence="2" key="1">
    <citation type="submission" date="2007-07" db="EMBL/GenBank/DDBJ databases">
        <title>PCAP assembly of the Caenorhabditis remanei genome.</title>
        <authorList>
            <consortium name="The Caenorhabditis remanei Sequencing Consortium"/>
            <person name="Wilson R.K."/>
        </authorList>
    </citation>
    <scope>NUCLEOTIDE SEQUENCE [LARGE SCALE GENOMIC DNA]</scope>
    <source>
        <strain evidence="2">PB4641</strain>
    </source>
</reference>
<dbReference type="InParanoid" id="E3M0V6"/>
<evidence type="ECO:0000313" key="2">
    <source>
        <dbReference type="EMBL" id="EFO88914.1"/>
    </source>
</evidence>
<dbReference type="AlphaFoldDB" id="E3M0V6"/>
<evidence type="ECO:0000256" key="1">
    <source>
        <dbReference type="SAM" id="MobiDB-lite"/>
    </source>
</evidence>
<dbReference type="GeneID" id="9804024"/>
<dbReference type="Proteomes" id="UP000008281">
    <property type="component" value="Unassembled WGS sequence"/>
</dbReference>
<dbReference type="STRING" id="31234.E3M0V6"/>
<proteinExistence type="predicted"/>
<dbReference type="InterPro" id="IPR052145">
    <property type="entry name" value="Mediator/Homeobox_domain"/>
</dbReference>
<feature type="region of interest" description="Disordered" evidence="1">
    <location>
        <begin position="583"/>
        <end position="640"/>
    </location>
</feature>
<feature type="compositionally biased region" description="Basic and acidic residues" evidence="1">
    <location>
        <begin position="781"/>
        <end position="793"/>
    </location>
</feature>
<dbReference type="PANTHER" id="PTHR24330">
    <property type="entry name" value="HOMEOBOX PROTEIN BARH-LIKE"/>
    <property type="match status" value="1"/>
</dbReference>
<feature type="compositionally biased region" description="Low complexity" evidence="1">
    <location>
        <begin position="424"/>
        <end position="436"/>
    </location>
</feature>
<feature type="compositionally biased region" description="Basic and acidic residues" evidence="1">
    <location>
        <begin position="164"/>
        <end position="173"/>
    </location>
</feature>
<feature type="region of interest" description="Disordered" evidence="1">
    <location>
        <begin position="658"/>
        <end position="708"/>
    </location>
</feature>